<dbReference type="RefSeq" id="WP_381196831.1">
    <property type="nucleotide sequence ID" value="NZ_JBHSFE010000014.1"/>
</dbReference>
<organism evidence="1 2">
    <name type="scientific">Streptomyces maoxianensis</name>
    <dbReference type="NCBI Taxonomy" id="1459942"/>
    <lineage>
        <taxon>Bacteria</taxon>
        <taxon>Bacillati</taxon>
        <taxon>Actinomycetota</taxon>
        <taxon>Actinomycetes</taxon>
        <taxon>Kitasatosporales</taxon>
        <taxon>Streptomycetaceae</taxon>
        <taxon>Streptomyces</taxon>
    </lineage>
</organism>
<evidence type="ECO:0000313" key="2">
    <source>
        <dbReference type="Proteomes" id="UP001595993"/>
    </source>
</evidence>
<sequence>MAKTTGLGWTTLSVDSSAPTLTDIKNDVTAFDFATPRGVQDVTGADKAAYERLLLLADFSINLNGVFNTASSHTVFKDVATTDVVRTTSLGVASQTLSAECVYTDYAVSRAASGELTWSAPGVLANGTAPAWS</sequence>
<evidence type="ECO:0008006" key="3">
    <source>
        <dbReference type="Google" id="ProtNLM"/>
    </source>
</evidence>
<evidence type="ECO:0000313" key="1">
    <source>
        <dbReference type="EMBL" id="MFC4609721.1"/>
    </source>
</evidence>
<comment type="caution">
    <text evidence="1">The sequence shown here is derived from an EMBL/GenBank/DDBJ whole genome shotgun (WGS) entry which is preliminary data.</text>
</comment>
<gene>
    <name evidence="1" type="ORF">ACFO9E_18150</name>
</gene>
<reference evidence="2" key="1">
    <citation type="journal article" date="2019" name="Int. J. Syst. Evol. Microbiol.">
        <title>The Global Catalogue of Microorganisms (GCM) 10K type strain sequencing project: providing services to taxonomists for standard genome sequencing and annotation.</title>
        <authorList>
            <consortium name="The Broad Institute Genomics Platform"/>
            <consortium name="The Broad Institute Genome Sequencing Center for Infectious Disease"/>
            <person name="Wu L."/>
            <person name="Ma J."/>
        </authorList>
    </citation>
    <scope>NUCLEOTIDE SEQUENCE [LARGE SCALE GENOMIC DNA]</scope>
    <source>
        <strain evidence="2">CGMCC 4.7139</strain>
    </source>
</reference>
<protein>
    <recommendedName>
        <fullName evidence="3">Major tail protein</fullName>
    </recommendedName>
</protein>
<dbReference type="Proteomes" id="UP001595993">
    <property type="component" value="Unassembled WGS sequence"/>
</dbReference>
<keyword evidence="2" id="KW-1185">Reference proteome</keyword>
<proteinExistence type="predicted"/>
<accession>A0ABV9G9W5</accession>
<dbReference type="EMBL" id="JBHSFE010000014">
    <property type="protein sequence ID" value="MFC4609721.1"/>
    <property type="molecule type" value="Genomic_DNA"/>
</dbReference>
<name>A0ABV9G9W5_9ACTN</name>